<dbReference type="InterPro" id="IPR036388">
    <property type="entry name" value="WH-like_DNA-bd_sf"/>
</dbReference>
<evidence type="ECO:0000259" key="14">
    <source>
        <dbReference type="PROSITE" id="PS51192"/>
    </source>
</evidence>
<dbReference type="PANTHER" id="PTHR13710">
    <property type="entry name" value="DNA HELICASE RECQ FAMILY MEMBER"/>
    <property type="match status" value="1"/>
</dbReference>
<sequence length="633" mass="72222">MQEAKDILLKYWGHQAFRPLQEEIITAATSNKDIIALLPTGGGKSLCFQIPSLLQEGICIIVSPLVALIEDQVASLQEKGIKAIAITGGISFSELDTLLDNCIYGNYKFLYLSPERLQQDIVQQRIKHMNVNLIAIDEAHCISQWGHDFRPAYLNISLLRELKPEVPVMALTASATKDVIKDIQTQLKLREPSIFKKSLERKNIAFHVINTEDKIYRLRQLLFNKNDSAIIYVRSRKATEEVALELQRYGYTTAAFHGGLSREKKTQKLNSWLKEEVKVMVATNAFGMGIDKPNVRHVIHLNLPESIESYFQEAGRSGRDGKLATATIITNKSDIPVVKNQFLNNLPDLEYVILIYKKLSSYFRVAYGEGVNTTHDFNFAAFCSHYQLNSAKTYNTLQLLDRISILKLSQQFQKTTSLQFIISNKQLFYYLEENPKFDPVIKAILRTYGGIFESKMPINLTSICKKAGTIESEAIRILKQLHKDKIVEFEHQLHDASITFLVPREDESSIYPFVDYIKNQSKNKLEKIEAMLSYVENENICRSIQFLTYFGETTAQKCGICSVCKPPETNVKKELIRRIYEELIDILKNEEQNSRQLVAALPFPENGILKVLQLMLDRGIISLTATNTYKLKN</sequence>
<comment type="similarity">
    <text evidence="1">Belongs to the helicase family. RecQ subfamily.</text>
</comment>
<dbReference type="InterPro" id="IPR027417">
    <property type="entry name" value="P-loop_NTPase"/>
</dbReference>
<dbReference type="Gene3D" id="1.10.10.10">
    <property type="entry name" value="Winged helix-like DNA-binding domain superfamily/Winged helix DNA-binding domain"/>
    <property type="match status" value="1"/>
</dbReference>
<evidence type="ECO:0000256" key="5">
    <source>
        <dbReference type="ARBA" id="ARBA00022806"/>
    </source>
</evidence>
<dbReference type="EC" id="5.6.2.4" evidence="10"/>
<dbReference type="InterPro" id="IPR014001">
    <property type="entry name" value="Helicase_ATP-bd"/>
</dbReference>
<dbReference type="InterPro" id="IPR032284">
    <property type="entry name" value="RecQ_Zn-bd"/>
</dbReference>
<feature type="domain" description="Helicase ATP-binding" evidence="14">
    <location>
        <begin position="25"/>
        <end position="193"/>
    </location>
</feature>
<keyword evidence="5 16" id="KW-0347">Helicase</keyword>
<organism evidence="16 17">
    <name type="scientific">Gillisia lutea</name>
    <dbReference type="NCBI Taxonomy" id="2909668"/>
    <lineage>
        <taxon>Bacteria</taxon>
        <taxon>Pseudomonadati</taxon>
        <taxon>Bacteroidota</taxon>
        <taxon>Flavobacteriia</taxon>
        <taxon>Flavobacteriales</taxon>
        <taxon>Flavobacteriaceae</taxon>
        <taxon>Gillisia</taxon>
    </lineage>
</organism>
<evidence type="ECO:0000256" key="6">
    <source>
        <dbReference type="ARBA" id="ARBA00022840"/>
    </source>
</evidence>
<dbReference type="InterPro" id="IPR011545">
    <property type="entry name" value="DEAD/DEAH_box_helicase_dom"/>
</dbReference>
<proteinExistence type="inferred from homology"/>
<evidence type="ECO:0000256" key="10">
    <source>
        <dbReference type="ARBA" id="ARBA00034808"/>
    </source>
</evidence>
<evidence type="ECO:0000256" key="4">
    <source>
        <dbReference type="ARBA" id="ARBA00022801"/>
    </source>
</evidence>
<dbReference type="SUPFAM" id="SSF52540">
    <property type="entry name" value="P-loop containing nucleoside triphosphate hydrolases"/>
    <property type="match status" value="1"/>
</dbReference>
<dbReference type="Pfam" id="PF00271">
    <property type="entry name" value="Helicase_C"/>
    <property type="match status" value="1"/>
</dbReference>
<dbReference type="RefSeq" id="WP_236133905.1">
    <property type="nucleotide sequence ID" value="NZ_JAKGTH010000008.1"/>
</dbReference>
<keyword evidence="3" id="KW-0547">Nucleotide-binding</keyword>
<keyword evidence="6" id="KW-0067">ATP-binding</keyword>
<dbReference type="CDD" id="cd17920">
    <property type="entry name" value="DEXHc_RecQ"/>
    <property type="match status" value="1"/>
</dbReference>
<keyword evidence="2" id="KW-0479">Metal-binding</keyword>
<dbReference type="EMBL" id="JAKGTH010000008">
    <property type="protein sequence ID" value="MCF4101756.1"/>
    <property type="molecule type" value="Genomic_DNA"/>
</dbReference>
<dbReference type="NCBIfam" id="TIGR00614">
    <property type="entry name" value="recQ_fam"/>
    <property type="match status" value="1"/>
</dbReference>
<dbReference type="GO" id="GO:0016787">
    <property type="term" value="F:hydrolase activity"/>
    <property type="evidence" value="ECO:0007669"/>
    <property type="project" value="UniProtKB-KW"/>
</dbReference>
<keyword evidence="17" id="KW-1185">Reference proteome</keyword>
<evidence type="ECO:0000256" key="9">
    <source>
        <dbReference type="ARBA" id="ARBA00034617"/>
    </source>
</evidence>
<evidence type="ECO:0000256" key="3">
    <source>
        <dbReference type="ARBA" id="ARBA00022741"/>
    </source>
</evidence>
<evidence type="ECO:0000259" key="15">
    <source>
        <dbReference type="PROSITE" id="PS51194"/>
    </source>
</evidence>
<dbReference type="PROSITE" id="PS51194">
    <property type="entry name" value="HELICASE_CTER"/>
    <property type="match status" value="1"/>
</dbReference>
<name>A0ABS9EFZ0_9FLAO</name>
<protein>
    <recommendedName>
        <fullName evidence="11">ATP-dependent DNA helicase RecQ</fullName>
        <ecNumber evidence="10">5.6.2.4</ecNumber>
    </recommendedName>
    <alternativeName>
        <fullName evidence="12">DNA 3'-5' helicase RecQ</fullName>
    </alternativeName>
</protein>
<accession>A0ABS9EFZ0</accession>
<evidence type="ECO:0000256" key="12">
    <source>
        <dbReference type="ARBA" id="ARBA00044550"/>
    </source>
</evidence>
<evidence type="ECO:0000256" key="8">
    <source>
        <dbReference type="ARBA" id="ARBA00023235"/>
    </source>
</evidence>
<comment type="caution">
    <text evidence="16">The sequence shown here is derived from an EMBL/GenBank/DDBJ whole genome shotgun (WGS) entry which is preliminary data.</text>
</comment>
<keyword evidence="7" id="KW-0238">DNA-binding</keyword>
<evidence type="ECO:0000313" key="17">
    <source>
        <dbReference type="Proteomes" id="UP001179363"/>
    </source>
</evidence>
<evidence type="ECO:0000313" key="16">
    <source>
        <dbReference type="EMBL" id="MCF4101756.1"/>
    </source>
</evidence>
<feature type="domain" description="Helicase C-terminal" evidence="15">
    <location>
        <begin position="217"/>
        <end position="360"/>
    </location>
</feature>
<dbReference type="SMART" id="SM00490">
    <property type="entry name" value="HELICc"/>
    <property type="match status" value="1"/>
</dbReference>
<evidence type="ECO:0000256" key="13">
    <source>
        <dbReference type="SAM" id="Coils"/>
    </source>
</evidence>
<feature type="coiled-coil region" evidence="13">
    <location>
        <begin position="573"/>
        <end position="600"/>
    </location>
</feature>
<gene>
    <name evidence="16" type="ORF">L1I30_08770</name>
</gene>
<evidence type="ECO:0000256" key="7">
    <source>
        <dbReference type="ARBA" id="ARBA00023125"/>
    </source>
</evidence>
<dbReference type="Pfam" id="PF00270">
    <property type="entry name" value="DEAD"/>
    <property type="match status" value="1"/>
</dbReference>
<dbReference type="Proteomes" id="UP001179363">
    <property type="component" value="Unassembled WGS sequence"/>
</dbReference>
<dbReference type="SMART" id="SM00487">
    <property type="entry name" value="DEXDc"/>
    <property type="match status" value="1"/>
</dbReference>
<keyword evidence="8" id="KW-0413">Isomerase</keyword>
<dbReference type="PROSITE" id="PS51192">
    <property type="entry name" value="HELICASE_ATP_BIND_1"/>
    <property type="match status" value="1"/>
</dbReference>
<dbReference type="Gene3D" id="3.40.50.300">
    <property type="entry name" value="P-loop containing nucleotide triphosphate hydrolases"/>
    <property type="match status" value="2"/>
</dbReference>
<keyword evidence="13" id="KW-0175">Coiled coil</keyword>
<dbReference type="InterPro" id="IPR001650">
    <property type="entry name" value="Helicase_C-like"/>
</dbReference>
<dbReference type="PANTHER" id="PTHR13710:SF105">
    <property type="entry name" value="ATP-DEPENDENT DNA HELICASE Q1"/>
    <property type="match status" value="1"/>
</dbReference>
<evidence type="ECO:0000256" key="1">
    <source>
        <dbReference type="ARBA" id="ARBA00005446"/>
    </source>
</evidence>
<comment type="catalytic activity">
    <reaction evidence="9">
        <text>Couples ATP hydrolysis with the unwinding of duplex DNA by translocating in the 3'-5' direction.</text>
        <dbReference type="EC" id="5.6.2.4"/>
    </reaction>
</comment>
<evidence type="ECO:0000256" key="11">
    <source>
        <dbReference type="ARBA" id="ARBA00044535"/>
    </source>
</evidence>
<evidence type="ECO:0000256" key="2">
    <source>
        <dbReference type="ARBA" id="ARBA00022723"/>
    </source>
</evidence>
<dbReference type="GO" id="GO:0003678">
    <property type="term" value="F:DNA helicase activity"/>
    <property type="evidence" value="ECO:0007669"/>
    <property type="project" value="UniProtKB-EC"/>
</dbReference>
<dbReference type="InterPro" id="IPR004589">
    <property type="entry name" value="DNA_helicase_ATP-dep_RecQ"/>
</dbReference>
<keyword evidence="4 16" id="KW-0378">Hydrolase</keyword>
<reference evidence="16" key="1">
    <citation type="submission" date="2022-01" db="EMBL/GenBank/DDBJ databases">
        <title>Gillisia lutea sp. nov., isolated from marine plastic residues from the Malvarosa beach (Valencia, Spain).</title>
        <authorList>
            <person name="Vidal-Verdu A."/>
            <person name="Molina-Menor E."/>
            <person name="Satari L."/>
            <person name="Pascual J."/>
            <person name="Pereto J."/>
            <person name="Porcar M."/>
        </authorList>
    </citation>
    <scope>NUCLEOTIDE SEQUENCE</scope>
    <source>
        <strain evidence="16">M10.2A</strain>
    </source>
</reference>
<dbReference type="Pfam" id="PF16124">
    <property type="entry name" value="RecQ_Zn_bind"/>
    <property type="match status" value="1"/>
</dbReference>